<sequence>MKIRVLILLLITLSCGTSKNSSAENGQELEESLQQKNSVTISLLNRIRQKPGVIIRNGVPIINKTSNSLSNQSDDPSGMMLGSPEPLYVLNGYPVGNSFRDIDRLVDSINVTEIVVLTGADASSYGARGAKGVILITTQ</sequence>
<dbReference type="PROSITE" id="PS52016">
    <property type="entry name" value="TONB_DEPENDENT_REC_3"/>
    <property type="match status" value="1"/>
</dbReference>
<comment type="subcellular location">
    <subcellularLocation>
        <location evidence="1">Cell outer membrane</location>
        <topology evidence="1">Multi-pass membrane protein</topology>
    </subcellularLocation>
</comment>
<keyword evidence="1" id="KW-1134">Transmembrane beta strand</keyword>
<dbReference type="EMBL" id="BMFH01000001">
    <property type="protein sequence ID" value="GGD48296.1"/>
    <property type="molecule type" value="Genomic_DNA"/>
</dbReference>
<dbReference type="Proteomes" id="UP000625780">
    <property type="component" value="Unassembled WGS sequence"/>
</dbReference>
<evidence type="ECO:0000313" key="4">
    <source>
        <dbReference type="Proteomes" id="UP000625780"/>
    </source>
</evidence>
<dbReference type="InterPro" id="IPR039426">
    <property type="entry name" value="TonB-dep_rcpt-like"/>
</dbReference>
<name>A0ABQ1QVG0_9FLAO</name>
<keyword evidence="1" id="KW-0812">Transmembrane</keyword>
<keyword evidence="1" id="KW-0813">Transport</keyword>
<accession>A0ABQ1QVG0</accession>
<reference evidence="4" key="1">
    <citation type="journal article" date="2019" name="Int. J. Syst. Evol. Microbiol.">
        <title>The Global Catalogue of Microorganisms (GCM) 10K type strain sequencing project: providing services to taxonomists for standard genome sequencing and annotation.</title>
        <authorList>
            <consortium name="The Broad Institute Genomics Platform"/>
            <consortium name="The Broad Institute Genome Sequencing Center for Infectious Disease"/>
            <person name="Wu L."/>
            <person name="Ma J."/>
        </authorList>
    </citation>
    <scope>NUCLEOTIDE SEQUENCE [LARGE SCALE GENOMIC DNA]</scope>
    <source>
        <strain evidence="4">CGMCC 1.12606</strain>
    </source>
</reference>
<organism evidence="3 4">
    <name type="scientific">Muriicola marianensis</name>
    <dbReference type="NCBI Taxonomy" id="1324801"/>
    <lineage>
        <taxon>Bacteria</taxon>
        <taxon>Pseudomonadati</taxon>
        <taxon>Bacteroidota</taxon>
        <taxon>Flavobacteriia</taxon>
        <taxon>Flavobacteriales</taxon>
        <taxon>Flavobacteriaceae</taxon>
        <taxon>Muriicola</taxon>
    </lineage>
</organism>
<keyword evidence="1" id="KW-0472">Membrane</keyword>
<evidence type="ECO:0000256" key="1">
    <source>
        <dbReference type="PROSITE-ProRule" id="PRU01360"/>
    </source>
</evidence>
<evidence type="ECO:0008006" key="5">
    <source>
        <dbReference type="Google" id="ProtNLM"/>
    </source>
</evidence>
<gene>
    <name evidence="3" type="ORF">GCM10011361_13870</name>
</gene>
<comment type="caution">
    <text evidence="3">The sequence shown here is derived from an EMBL/GenBank/DDBJ whole genome shotgun (WGS) entry which is preliminary data.</text>
</comment>
<keyword evidence="2" id="KW-0732">Signal</keyword>
<dbReference type="RefSeq" id="WP_188369950.1">
    <property type="nucleotide sequence ID" value="NZ_BMFH01000001.1"/>
</dbReference>
<dbReference type="SUPFAM" id="SSF56935">
    <property type="entry name" value="Porins"/>
    <property type="match status" value="1"/>
</dbReference>
<evidence type="ECO:0000256" key="2">
    <source>
        <dbReference type="SAM" id="SignalP"/>
    </source>
</evidence>
<evidence type="ECO:0000313" key="3">
    <source>
        <dbReference type="EMBL" id="GGD48296.1"/>
    </source>
</evidence>
<feature type="chain" id="PRO_5046069813" description="TonB-dependent receptor plug domain-containing protein" evidence="2">
    <location>
        <begin position="24"/>
        <end position="139"/>
    </location>
</feature>
<proteinExistence type="inferred from homology"/>
<comment type="similarity">
    <text evidence="1">Belongs to the TonB-dependent receptor family.</text>
</comment>
<feature type="signal peptide" evidence="2">
    <location>
        <begin position="1"/>
        <end position="23"/>
    </location>
</feature>
<dbReference type="PROSITE" id="PS51257">
    <property type="entry name" value="PROKAR_LIPOPROTEIN"/>
    <property type="match status" value="1"/>
</dbReference>
<keyword evidence="4" id="KW-1185">Reference proteome</keyword>
<dbReference type="InterPro" id="IPR037066">
    <property type="entry name" value="Plug_dom_sf"/>
</dbReference>
<keyword evidence="1" id="KW-0998">Cell outer membrane</keyword>
<protein>
    <recommendedName>
        <fullName evidence="5">TonB-dependent receptor plug domain-containing protein</fullName>
    </recommendedName>
</protein>
<dbReference type="Gene3D" id="2.170.130.10">
    <property type="entry name" value="TonB-dependent receptor, plug domain"/>
    <property type="match status" value="1"/>
</dbReference>